<evidence type="ECO:0000256" key="1">
    <source>
        <dbReference type="ARBA" id="ARBA00022614"/>
    </source>
</evidence>
<dbReference type="Gene3D" id="3.10.20.90">
    <property type="entry name" value="Phosphatidylinositol 3-kinase Catalytic Subunit, Chain A, domain 1"/>
    <property type="match status" value="1"/>
</dbReference>
<dbReference type="CDD" id="cd17045">
    <property type="entry name" value="Ubl_TBCEL"/>
    <property type="match status" value="1"/>
</dbReference>
<evidence type="ECO:0000313" key="5">
    <source>
        <dbReference type="Proteomes" id="UP000830375"/>
    </source>
</evidence>
<evidence type="ECO:0000259" key="3">
    <source>
        <dbReference type="PROSITE" id="PS50053"/>
    </source>
</evidence>
<dbReference type="SUPFAM" id="SSF54236">
    <property type="entry name" value="Ubiquitin-like"/>
    <property type="match status" value="1"/>
</dbReference>
<dbReference type="InterPro" id="IPR000626">
    <property type="entry name" value="Ubiquitin-like_dom"/>
</dbReference>
<dbReference type="EMBL" id="JACTAM010000015">
    <property type="protein sequence ID" value="KAI2656108.1"/>
    <property type="molecule type" value="Genomic_DNA"/>
</dbReference>
<dbReference type="InterPro" id="IPR047991">
    <property type="entry name" value="TBCEL_Ubl"/>
</dbReference>
<dbReference type="PROSITE" id="PS50053">
    <property type="entry name" value="UBIQUITIN_2"/>
    <property type="match status" value="1"/>
</dbReference>
<dbReference type="Proteomes" id="UP000830375">
    <property type="component" value="Unassembled WGS sequence"/>
</dbReference>
<keyword evidence="2" id="KW-0677">Repeat</keyword>
<keyword evidence="1" id="KW-0433">Leucine-rich repeat</keyword>
<dbReference type="PANTHER" id="PTHR18849:SF0">
    <property type="entry name" value="CILIA- AND FLAGELLA-ASSOCIATED PROTEIN 410-RELATED"/>
    <property type="match status" value="1"/>
</dbReference>
<accession>A0ABQ8LZS4</accession>
<dbReference type="Pfam" id="PF14560">
    <property type="entry name" value="Ubiquitin_2"/>
    <property type="match status" value="1"/>
</dbReference>
<reference evidence="4 5" key="1">
    <citation type="submission" date="2022-01" db="EMBL/GenBank/DDBJ databases">
        <title>A high-quality chromosome-level genome assembly of rohu carp, Labeo rohita.</title>
        <authorList>
            <person name="Arick M.A. II"/>
            <person name="Hsu C.-Y."/>
            <person name="Magbanua Z."/>
            <person name="Pechanova O."/>
            <person name="Grover C."/>
            <person name="Miller E."/>
            <person name="Thrash A."/>
            <person name="Ezzel L."/>
            <person name="Alam S."/>
            <person name="Benzie J."/>
            <person name="Hamilton M."/>
            <person name="Karsi A."/>
            <person name="Lawrence M.L."/>
            <person name="Peterson D.G."/>
        </authorList>
    </citation>
    <scope>NUCLEOTIDE SEQUENCE [LARGE SCALE GENOMIC DNA]</scope>
    <source>
        <strain evidence="5">BAU-BD-2019</strain>
        <tissue evidence="4">Blood</tissue>
    </source>
</reference>
<feature type="domain" description="Ubiquitin-like" evidence="3">
    <location>
        <begin position="277"/>
        <end position="357"/>
    </location>
</feature>
<organism evidence="4 5">
    <name type="scientific">Labeo rohita</name>
    <name type="common">Indian major carp</name>
    <name type="synonym">Cyprinus rohita</name>
    <dbReference type="NCBI Taxonomy" id="84645"/>
    <lineage>
        <taxon>Eukaryota</taxon>
        <taxon>Metazoa</taxon>
        <taxon>Chordata</taxon>
        <taxon>Craniata</taxon>
        <taxon>Vertebrata</taxon>
        <taxon>Euteleostomi</taxon>
        <taxon>Actinopterygii</taxon>
        <taxon>Neopterygii</taxon>
        <taxon>Teleostei</taxon>
        <taxon>Ostariophysi</taxon>
        <taxon>Cypriniformes</taxon>
        <taxon>Cyprinidae</taxon>
        <taxon>Labeoninae</taxon>
        <taxon>Labeonini</taxon>
        <taxon>Labeo</taxon>
    </lineage>
</organism>
<keyword evidence="5" id="KW-1185">Reference proteome</keyword>
<protein>
    <submittedName>
        <fullName evidence="4">Tubulin-specific chaperone cofactor E-like protein</fullName>
    </submittedName>
</protein>
<evidence type="ECO:0000256" key="2">
    <source>
        <dbReference type="ARBA" id="ARBA00022737"/>
    </source>
</evidence>
<proteinExistence type="predicted"/>
<evidence type="ECO:0000313" key="4">
    <source>
        <dbReference type="EMBL" id="KAI2656108.1"/>
    </source>
</evidence>
<dbReference type="SUPFAM" id="SSF52075">
    <property type="entry name" value="Outer arm dynein light chain 1"/>
    <property type="match status" value="1"/>
</dbReference>
<comment type="caution">
    <text evidence="4">The sequence shown here is derived from an EMBL/GenBank/DDBJ whole genome shotgun (WGS) entry which is preliminary data.</text>
</comment>
<dbReference type="InterPro" id="IPR032675">
    <property type="entry name" value="LRR_dom_sf"/>
</dbReference>
<dbReference type="Gene3D" id="3.80.10.10">
    <property type="entry name" value="Ribonuclease Inhibitor"/>
    <property type="match status" value="2"/>
</dbReference>
<dbReference type="InterPro" id="IPR029071">
    <property type="entry name" value="Ubiquitin-like_domsf"/>
</dbReference>
<dbReference type="PANTHER" id="PTHR18849">
    <property type="entry name" value="LEUCINE RICH REPEAT PROTEIN"/>
    <property type="match status" value="1"/>
</dbReference>
<sequence>MEASDTEGRTFMQAISEKYSPENFPCRRGPGMGVVVPSGQQGSPMKDRLNLPSVLVLNGSGISRAGEEGEIAAFCAHITKIVSNIPNLEFLNLSSNQLSDAVLDPDCAKAFSSIRRLVLNNTQVSWDTVHTFTREMPELEELFLCLNEYTTVTPAAMPCPTLRLLHITDNRLNRWEDIEKLNCLPKLEEVRLQGIPLLQTYTSPERRSLMIAQLPSVNSLNGSVVTDGEREDAERFFIRYHLDHSEEELPHRYHCLVTKYGKLAPLAEIDLRPRCHAKVEVRFEDKVEQVNIRLDQTVAELKKQLRTVVQLPTSNMRLYYIDKGSAFGPDELKYSARALHSYSIQDGDEILVVPKTK</sequence>
<gene>
    <name evidence="4" type="ORF">H4Q32_012935</name>
</gene>
<name>A0ABQ8LZS4_LABRO</name>